<dbReference type="InterPro" id="IPR036706">
    <property type="entry name" value="VOMI_sf"/>
</dbReference>
<dbReference type="Pfam" id="PF03762">
    <property type="entry name" value="VOMI"/>
    <property type="match status" value="1"/>
</dbReference>
<proteinExistence type="predicted"/>
<evidence type="ECO:0000313" key="2">
    <source>
        <dbReference type="Proteomes" id="UP001591681"/>
    </source>
</evidence>
<protein>
    <submittedName>
        <fullName evidence="1">Uncharacterized protein</fullName>
    </submittedName>
</protein>
<dbReference type="PANTHER" id="PTHR18841:SF0">
    <property type="entry name" value="VITELLINE MEMBRANE OUTER LAYER 1 HOMOLOG A-RELATED"/>
    <property type="match status" value="1"/>
</dbReference>
<reference evidence="1 2" key="1">
    <citation type="submission" date="2024-09" db="EMBL/GenBank/DDBJ databases">
        <title>A chromosome-level genome assembly of Gray's grenadier anchovy, Coilia grayii.</title>
        <authorList>
            <person name="Fu Z."/>
        </authorList>
    </citation>
    <scope>NUCLEOTIDE SEQUENCE [LARGE SCALE GENOMIC DNA]</scope>
    <source>
        <strain evidence="1">G4</strain>
        <tissue evidence="1">Muscle</tissue>
    </source>
</reference>
<dbReference type="Proteomes" id="UP001591681">
    <property type="component" value="Unassembled WGS sequence"/>
</dbReference>
<sequence>MAICPSGYRAYGFSLKVEGNQGWRDDTALNGIRLLCRHTSNIAARAIVASSEGRWGRWTSYQTCGCTYHRSFSLRTRVERPRGWFRDDTALNNVIFRCC</sequence>
<dbReference type="EMBL" id="JBHFQA010000012">
    <property type="protein sequence ID" value="KAL2089455.1"/>
    <property type="molecule type" value="Genomic_DNA"/>
</dbReference>
<dbReference type="SUPFAM" id="SSF51092">
    <property type="entry name" value="Vitelline membrane outer protein-I (VMO-I)"/>
    <property type="match status" value="1"/>
</dbReference>
<comment type="caution">
    <text evidence="1">The sequence shown here is derived from an EMBL/GenBank/DDBJ whole genome shotgun (WGS) entry which is preliminary data.</text>
</comment>
<accession>A0ABD1JRG1</accession>
<evidence type="ECO:0000313" key="1">
    <source>
        <dbReference type="EMBL" id="KAL2089455.1"/>
    </source>
</evidence>
<dbReference type="PANTHER" id="PTHR18841">
    <property type="entry name" value="VITELLINE MEMBRANE OUTER LAYER PROTEIN I-RELATED"/>
    <property type="match status" value="1"/>
</dbReference>
<dbReference type="Gene3D" id="2.100.10.20">
    <property type="entry name" value="Vitelline membrane outer layer protein I (VOMI)"/>
    <property type="match status" value="1"/>
</dbReference>
<dbReference type="InterPro" id="IPR005515">
    <property type="entry name" value="VOMI"/>
</dbReference>
<name>A0ABD1JRG1_9TELE</name>
<organism evidence="1 2">
    <name type="scientific">Coilia grayii</name>
    <name type="common">Gray's grenadier anchovy</name>
    <dbReference type="NCBI Taxonomy" id="363190"/>
    <lineage>
        <taxon>Eukaryota</taxon>
        <taxon>Metazoa</taxon>
        <taxon>Chordata</taxon>
        <taxon>Craniata</taxon>
        <taxon>Vertebrata</taxon>
        <taxon>Euteleostomi</taxon>
        <taxon>Actinopterygii</taxon>
        <taxon>Neopterygii</taxon>
        <taxon>Teleostei</taxon>
        <taxon>Clupei</taxon>
        <taxon>Clupeiformes</taxon>
        <taxon>Clupeoidei</taxon>
        <taxon>Engraulidae</taxon>
        <taxon>Coilinae</taxon>
        <taxon>Coilia</taxon>
    </lineage>
</organism>
<gene>
    <name evidence="1" type="ORF">ACEWY4_014143</name>
</gene>
<keyword evidence="2" id="KW-1185">Reference proteome</keyword>
<dbReference type="AlphaFoldDB" id="A0ABD1JRG1"/>